<sequence>MADLYLDPRRTVKGALFVAFTKDARLPEFRQQLAQATRPLFGLRLISSYTTLSPLTSTILIPRPLGAACGRSEALLLLEIASIQDSIGAVGLQRGKAQPPLPSPLLSKATRPRQTPVSSFQEGYQLSTVLPWERPSPGCENSRESSSPQPYAVSSTHASLVVVFPSSPSSEAQLVLIHTNYLSNKVFQCLNRSCGQLQPPDLPFGRKALEAPNRNTISLGSSRLLVFSSSQSSTDGPISPQASAASPITTQNIQLLSWSAWPHNDPKAANGNNPWVNTNYSSLLESDNYHGDDGGPKQSDQILSCNNQYESQSQDLRGLSVTNRFPGEDDGIMAVLSQNLPQVGHCEFQSPDHVQNEQAYQGTQQSHEVQNGQSRCQADYPYPQNSILPTGYHHRTPKHGNSSSHTFQPPMDGSTGQFPANMEDMTRYCDLDRLWNQGNSPFAQADLEPLRPNGGQNFDCGTASWSVYNTRNDGEQPRTQEVIARSLEAYGTAEGSQSESAMSQSLSIGSTGLNRVTAESSVDQDLARDYRPQIYGHESESHPARGRKMIPGLLVPPQSQQMESLGSPSPSSSTRSVATPSTPDPLLCPYDGCDIPFTGNYRRGNRARHIRQKHTDVKIYECEGRSLDGLACMRIFKRQDARLRHYRKEHPNLRSDVASPRKSQSDRLQS</sequence>
<keyword evidence="1" id="KW-0863">Zinc-finger</keyword>
<dbReference type="PROSITE" id="PS50157">
    <property type="entry name" value="ZINC_FINGER_C2H2_2"/>
    <property type="match status" value="1"/>
</dbReference>
<evidence type="ECO:0000313" key="4">
    <source>
        <dbReference type="EMBL" id="KAF2706854.1"/>
    </source>
</evidence>
<organism evidence="4 5">
    <name type="scientific">Pleomassaria siparia CBS 279.74</name>
    <dbReference type="NCBI Taxonomy" id="1314801"/>
    <lineage>
        <taxon>Eukaryota</taxon>
        <taxon>Fungi</taxon>
        <taxon>Dikarya</taxon>
        <taxon>Ascomycota</taxon>
        <taxon>Pezizomycotina</taxon>
        <taxon>Dothideomycetes</taxon>
        <taxon>Pleosporomycetidae</taxon>
        <taxon>Pleosporales</taxon>
        <taxon>Pleomassariaceae</taxon>
        <taxon>Pleomassaria</taxon>
    </lineage>
</organism>
<keyword evidence="5" id="KW-1185">Reference proteome</keyword>
<dbReference type="EMBL" id="MU005775">
    <property type="protein sequence ID" value="KAF2706854.1"/>
    <property type="molecule type" value="Genomic_DNA"/>
</dbReference>
<accession>A0A6G1K1X7</accession>
<evidence type="ECO:0000256" key="1">
    <source>
        <dbReference type="PROSITE-ProRule" id="PRU00042"/>
    </source>
</evidence>
<reference evidence="4" key="1">
    <citation type="journal article" date="2020" name="Stud. Mycol.">
        <title>101 Dothideomycetes genomes: a test case for predicting lifestyles and emergence of pathogens.</title>
        <authorList>
            <person name="Haridas S."/>
            <person name="Albert R."/>
            <person name="Binder M."/>
            <person name="Bloem J."/>
            <person name="Labutti K."/>
            <person name="Salamov A."/>
            <person name="Andreopoulos B."/>
            <person name="Baker S."/>
            <person name="Barry K."/>
            <person name="Bills G."/>
            <person name="Bluhm B."/>
            <person name="Cannon C."/>
            <person name="Castanera R."/>
            <person name="Culley D."/>
            <person name="Daum C."/>
            <person name="Ezra D."/>
            <person name="Gonzalez J."/>
            <person name="Henrissat B."/>
            <person name="Kuo A."/>
            <person name="Liang C."/>
            <person name="Lipzen A."/>
            <person name="Lutzoni F."/>
            <person name="Magnuson J."/>
            <person name="Mondo S."/>
            <person name="Nolan M."/>
            <person name="Ohm R."/>
            <person name="Pangilinan J."/>
            <person name="Park H.-J."/>
            <person name="Ramirez L."/>
            <person name="Alfaro M."/>
            <person name="Sun H."/>
            <person name="Tritt A."/>
            <person name="Yoshinaga Y."/>
            <person name="Zwiers L.-H."/>
            <person name="Turgeon B."/>
            <person name="Goodwin S."/>
            <person name="Spatafora J."/>
            <person name="Crous P."/>
            <person name="Grigoriev I."/>
        </authorList>
    </citation>
    <scope>NUCLEOTIDE SEQUENCE</scope>
    <source>
        <strain evidence="4">CBS 279.74</strain>
    </source>
</reference>
<protein>
    <recommendedName>
        <fullName evidence="3">C2H2-type domain-containing protein</fullName>
    </recommendedName>
</protein>
<evidence type="ECO:0000259" key="3">
    <source>
        <dbReference type="PROSITE" id="PS50157"/>
    </source>
</evidence>
<feature type="region of interest" description="Disordered" evidence="2">
    <location>
        <begin position="94"/>
        <end position="151"/>
    </location>
</feature>
<feature type="domain" description="C2H2-type" evidence="3">
    <location>
        <begin position="620"/>
        <end position="655"/>
    </location>
</feature>
<dbReference type="Proteomes" id="UP000799428">
    <property type="component" value="Unassembled WGS sequence"/>
</dbReference>
<dbReference type="OrthoDB" id="3800855at2759"/>
<proteinExistence type="predicted"/>
<evidence type="ECO:0000313" key="5">
    <source>
        <dbReference type="Proteomes" id="UP000799428"/>
    </source>
</evidence>
<feature type="region of interest" description="Disordered" evidence="2">
    <location>
        <begin position="558"/>
        <end position="585"/>
    </location>
</feature>
<gene>
    <name evidence="4" type="ORF">K504DRAFT_504942</name>
</gene>
<dbReference type="GO" id="GO:0008270">
    <property type="term" value="F:zinc ion binding"/>
    <property type="evidence" value="ECO:0007669"/>
    <property type="project" value="UniProtKB-KW"/>
</dbReference>
<feature type="compositionally biased region" description="Low complexity" evidence="2">
    <location>
        <begin position="564"/>
        <end position="581"/>
    </location>
</feature>
<keyword evidence="1" id="KW-0862">Zinc</keyword>
<dbReference type="AlphaFoldDB" id="A0A6G1K1X7"/>
<name>A0A6G1K1X7_9PLEO</name>
<feature type="region of interest" description="Disordered" evidence="2">
    <location>
        <begin position="646"/>
        <end position="670"/>
    </location>
</feature>
<evidence type="ECO:0000256" key="2">
    <source>
        <dbReference type="SAM" id="MobiDB-lite"/>
    </source>
</evidence>
<keyword evidence="1" id="KW-0479">Metal-binding</keyword>
<feature type="compositionally biased region" description="Polar residues" evidence="2">
    <location>
        <begin position="112"/>
        <end position="128"/>
    </location>
</feature>
<dbReference type="InterPro" id="IPR013087">
    <property type="entry name" value="Znf_C2H2_type"/>
</dbReference>